<feature type="transmembrane region" description="Helical" evidence="1">
    <location>
        <begin position="7"/>
        <end position="29"/>
    </location>
</feature>
<reference evidence="3" key="1">
    <citation type="submission" date="2025-08" db="UniProtKB">
        <authorList>
            <consortium name="RefSeq"/>
        </authorList>
    </citation>
    <scope>IDENTIFICATION</scope>
    <source>
        <tissue evidence="3">Tentacle</tissue>
    </source>
</reference>
<dbReference type="GeneID" id="116287098"/>
<feature type="transmembrane region" description="Helical" evidence="1">
    <location>
        <begin position="258"/>
        <end position="282"/>
    </location>
</feature>
<feature type="transmembrane region" description="Helical" evidence="1">
    <location>
        <begin position="65"/>
        <end position="85"/>
    </location>
</feature>
<feature type="transmembrane region" description="Helical" evidence="1">
    <location>
        <begin position="124"/>
        <end position="147"/>
    </location>
</feature>
<dbReference type="Proteomes" id="UP000515163">
    <property type="component" value="Unplaced"/>
</dbReference>
<dbReference type="PANTHER" id="PTHR33802:SF1">
    <property type="entry name" value="XK-RELATED PROTEIN"/>
    <property type="match status" value="1"/>
</dbReference>
<proteinExistence type="predicted"/>
<organism evidence="2 3">
    <name type="scientific">Actinia tenebrosa</name>
    <name type="common">Australian red waratah sea anemone</name>
    <dbReference type="NCBI Taxonomy" id="6105"/>
    <lineage>
        <taxon>Eukaryota</taxon>
        <taxon>Metazoa</taxon>
        <taxon>Cnidaria</taxon>
        <taxon>Anthozoa</taxon>
        <taxon>Hexacorallia</taxon>
        <taxon>Actiniaria</taxon>
        <taxon>Actiniidae</taxon>
        <taxon>Actinia</taxon>
    </lineage>
</organism>
<evidence type="ECO:0000313" key="2">
    <source>
        <dbReference type="Proteomes" id="UP000515163"/>
    </source>
</evidence>
<sequence length="306" mass="35636">MALSGRCSMALLALMTFIVFSVAAVLFYLGKYNDKSPMTDFYNHSVPLYGYEKFRLEITPCWWTWWVWVAVFGWQLQWIFYSFILPCRKHPPRVFSMSFFIIVSLGFGLIAGWVLLWAREFIEAAFGLMAGASLCMYISLAIIFYRAKDLYETTKRFPNGDHLAIQLFLINGLALFASWTTYSAFLHLGIVFRYSVKMDDHIATTIVLAGLSAVLFFWFMLDNFVFHDYTIYTFTVYPVMLVAFTGTFAVFWDKNERNSIFNVVLLGVSGLLAILKIIFMICRTCLRRKRQRSHVVTEEQYDMNIY</sequence>
<feature type="transmembrane region" description="Helical" evidence="1">
    <location>
        <begin position="231"/>
        <end position="252"/>
    </location>
</feature>
<feature type="transmembrane region" description="Helical" evidence="1">
    <location>
        <begin position="168"/>
        <end position="190"/>
    </location>
</feature>
<feature type="transmembrane region" description="Helical" evidence="1">
    <location>
        <begin position="202"/>
        <end position="219"/>
    </location>
</feature>
<gene>
    <name evidence="3" type="primary">LOC116287098</name>
</gene>
<evidence type="ECO:0000313" key="3">
    <source>
        <dbReference type="RefSeq" id="XP_031549569.1"/>
    </source>
</evidence>
<dbReference type="PANTHER" id="PTHR33802">
    <property type="entry name" value="SI:CH211-161H7.5-RELATED"/>
    <property type="match status" value="1"/>
</dbReference>
<keyword evidence="1" id="KW-0812">Transmembrane</keyword>
<keyword evidence="2" id="KW-1185">Reference proteome</keyword>
<keyword evidence="1" id="KW-1133">Transmembrane helix</keyword>
<dbReference type="OrthoDB" id="5586934at2759"/>
<dbReference type="RefSeq" id="XP_031549569.1">
    <property type="nucleotide sequence ID" value="XM_031693709.1"/>
</dbReference>
<dbReference type="InParanoid" id="A0A6P8GZG6"/>
<dbReference type="KEGG" id="aten:116287098"/>
<accession>A0A6P8GZG6</accession>
<keyword evidence="1" id="KW-0472">Membrane</keyword>
<dbReference type="AlphaFoldDB" id="A0A6P8GZG6"/>
<protein>
    <submittedName>
        <fullName evidence="3">Uncharacterized protein LOC116287098</fullName>
    </submittedName>
</protein>
<feature type="transmembrane region" description="Helical" evidence="1">
    <location>
        <begin position="97"/>
        <end position="118"/>
    </location>
</feature>
<evidence type="ECO:0000256" key="1">
    <source>
        <dbReference type="SAM" id="Phobius"/>
    </source>
</evidence>
<name>A0A6P8GZG6_ACTTE</name>